<dbReference type="RefSeq" id="WP_283229671.1">
    <property type="nucleotide sequence ID" value="NZ_JASGBQ010000001.1"/>
</dbReference>
<dbReference type="Pfam" id="PF05816">
    <property type="entry name" value="TelA"/>
    <property type="match status" value="1"/>
</dbReference>
<organism evidence="4 5">
    <name type="scientific">Fusibacillus kribbianus</name>
    <dbReference type="NCBI Taxonomy" id="3044208"/>
    <lineage>
        <taxon>Bacteria</taxon>
        <taxon>Bacillati</taxon>
        <taxon>Bacillota</taxon>
        <taxon>Clostridia</taxon>
        <taxon>Lachnospirales</taxon>
        <taxon>Lachnospiraceae</taxon>
        <taxon>Fusibacillus</taxon>
    </lineage>
</organism>
<feature type="coiled-coil region" evidence="3">
    <location>
        <begin position="349"/>
        <end position="376"/>
    </location>
</feature>
<keyword evidence="3" id="KW-0175">Coiled coil</keyword>
<comment type="caution">
    <text evidence="4">The sequence shown here is derived from an EMBL/GenBank/DDBJ whole genome shotgun (WGS) entry which is preliminary data.</text>
</comment>
<evidence type="ECO:0000313" key="5">
    <source>
        <dbReference type="Proteomes" id="UP001300383"/>
    </source>
</evidence>
<protein>
    <submittedName>
        <fullName evidence="4">Toxic anion resistance protein</fullName>
    </submittedName>
</protein>
<dbReference type="AlphaFoldDB" id="A0AAP4B7F3"/>
<evidence type="ECO:0000313" key="4">
    <source>
        <dbReference type="EMBL" id="MDI9241169.1"/>
    </source>
</evidence>
<evidence type="ECO:0000256" key="3">
    <source>
        <dbReference type="SAM" id="Coils"/>
    </source>
</evidence>
<dbReference type="PIRSF" id="PIRSF026508">
    <property type="entry name" value="TelA"/>
    <property type="match status" value="1"/>
</dbReference>
<dbReference type="PANTHER" id="PTHR38432">
    <property type="entry name" value="TELA-LIKE PROTEIN SAOUHSC_01408"/>
    <property type="match status" value="1"/>
</dbReference>
<accession>A0AAP4B7F3</accession>
<dbReference type="InterPro" id="IPR008863">
    <property type="entry name" value="Toxic_anion-R_TelA"/>
</dbReference>
<comment type="similarity">
    <text evidence="1 2">Belongs to the TelA family.</text>
</comment>
<sequence length="380" mass="42499">MEKDLDLMEKTPTLTLTPFAEEKKEPLTVTQTPEETQLDDSMLSEEEKKMVEAFAGQIDLSDSAAVLQYGAGAQKKMADFSETALDNVKTKDLGEVGTLLSDVVTELKSFDAEEEKGFLGFFKKSSNKLTAMKAKYAKAEVNVDRICQVLEGHQVQLLKDAAMLDKMYELNLTYFKELTMYILAGKKKLKKVQTEELPALLARAEKSSLPEDAQAARDLDARCKRFEKKLHDLELTRMISMQTAPQIRLVQDNDTVMVEKIQSTIVNTVPLWKNQMVLALGAAHSAQAAEAQKKVSDMTNELLMKNAAALKTVSAEVARESERGVVDMETIRSTNETLISTLDEVLQIQAEGRQKRAEAEVEMKRLENDLKTKLLEIASR</sequence>
<proteinExistence type="inferred from homology"/>
<evidence type="ECO:0000256" key="1">
    <source>
        <dbReference type="ARBA" id="ARBA00005541"/>
    </source>
</evidence>
<name>A0AAP4B7F3_9FIRM</name>
<keyword evidence="5" id="KW-1185">Reference proteome</keyword>
<dbReference type="Proteomes" id="UP001300383">
    <property type="component" value="Unassembled WGS sequence"/>
</dbReference>
<gene>
    <name evidence="4" type="ORF">QJ036_01580</name>
</gene>
<dbReference type="PANTHER" id="PTHR38432:SF1">
    <property type="entry name" value="TELA-LIKE PROTEIN SAOUHSC_01408"/>
    <property type="match status" value="1"/>
</dbReference>
<reference evidence="4 5" key="1">
    <citation type="submission" date="2023-05" db="EMBL/GenBank/DDBJ databases">
        <title>[ruminococcus] sp. nov., isolated from a pig farm feces dump.</title>
        <authorList>
            <person name="Chang Y.-H."/>
        </authorList>
    </citation>
    <scope>NUCLEOTIDE SEQUENCE [LARGE SCALE GENOMIC DNA]</scope>
    <source>
        <strain evidence="4 5">YH-rum2234</strain>
    </source>
</reference>
<dbReference type="EMBL" id="JASGBQ010000001">
    <property type="protein sequence ID" value="MDI9241169.1"/>
    <property type="molecule type" value="Genomic_DNA"/>
</dbReference>
<evidence type="ECO:0000256" key="2">
    <source>
        <dbReference type="PIRNR" id="PIRNR026508"/>
    </source>
</evidence>